<organism evidence="4 5">
    <name type="scientific">Thomasclavelia cocleata</name>
    <dbReference type="NCBI Taxonomy" id="69824"/>
    <lineage>
        <taxon>Bacteria</taxon>
        <taxon>Bacillati</taxon>
        <taxon>Bacillota</taxon>
        <taxon>Erysipelotrichia</taxon>
        <taxon>Erysipelotrichales</taxon>
        <taxon>Coprobacillaceae</taxon>
        <taxon>Thomasclavelia</taxon>
    </lineage>
</organism>
<proteinExistence type="predicted"/>
<evidence type="ECO:0000256" key="2">
    <source>
        <dbReference type="SAM" id="SignalP"/>
    </source>
</evidence>
<keyword evidence="2" id="KW-0732">Signal</keyword>
<dbReference type="PROSITE" id="PS51257">
    <property type="entry name" value="PROKAR_LIPOPROTEIN"/>
    <property type="match status" value="1"/>
</dbReference>
<dbReference type="EMBL" id="FOIN01000014">
    <property type="protein sequence ID" value="SET49115.1"/>
    <property type="molecule type" value="Genomic_DNA"/>
</dbReference>
<dbReference type="GeneID" id="78288400"/>
<evidence type="ECO:0000313" key="4">
    <source>
        <dbReference type="EMBL" id="SET49115.1"/>
    </source>
</evidence>
<feature type="chain" id="PRO_5011692383" description="Transcobalamin-like C-terminal domain-containing protein" evidence="2">
    <location>
        <begin position="22"/>
        <end position="221"/>
    </location>
</feature>
<dbReference type="OrthoDB" id="2356646at2"/>
<dbReference type="RefSeq" id="WP_157796039.1">
    <property type="nucleotide sequence ID" value="NZ_CASVCK010000023.1"/>
</dbReference>
<reference evidence="5" key="1">
    <citation type="submission" date="2016-10" db="EMBL/GenBank/DDBJ databases">
        <authorList>
            <person name="Varghese N."/>
            <person name="Submissions S."/>
        </authorList>
    </citation>
    <scope>NUCLEOTIDE SEQUENCE [LARGE SCALE GENOMIC DNA]</scope>
    <source>
        <strain evidence="5">DSM 1551</strain>
    </source>
</reference>
<feature type="signal peptide" evidence="2">
    <location>
        <begin position="1"/>
        <end position="21"/>
    </location>
</feature>
<name>A0A1I0EW37_9FIRM</name>
<dbReference type="AlphaFoldDB" id="A0A1I0EW37"/>
<evidence type="ECO:0000256" key="1">
    <source>
        <dbReference type="SAM" id="MobiDB-lite"/>
    </source>
</evidence>
<dbReference type="Pfam" id="PF14478">
    <property type="entry name" value="DUF4430"/>
    <property type="match status" value="1"/>
</dbReference>
<evidence type="ECO:0000259" key="3">
    <source>
        <dbReference type="Pfam" id="PF14478"/>
    </source>
</evidence>
<dbReference type="Gene3D" id="2.170.130.30">
    <property type="match status" value="1"/>
</dbReference>
<gene>
    <name evidence="4" type="ORF">SAMN04489758_11438</name>
</gene>
<accession>A0A1I0EW37</accession>
<dbReference type="Proteomes" id="UP000198558">
    <property type="component" value="Unassembled WGS sequence"/>
</dbReference>
<dbReference type="InterPro" id="IPR027954">
    <property type="entry name" value="Transcobalamin-like_C"/>
</dbReference>
<feature type="compositionally biased region" description="Low complexity" evidence="1">
    <location>
        <begin position="61"/>
        <end position="86"/>
    </location>
</feature>
<evidence type="ECO:0000313" key="5">
    <source>
        <dbReference type="Proteomes" id="UP000198558"/>
    </source>
</evidence>
<sequence>MKKISKVIIIIFVLLITACKADDKHARLISTNALKVNGNGLIVENGNIVVRDDETASNTINDNKSSNLTNDTNNNQSNNIKNNDSNEVSKPDEQMIDISITIDCKTILDNMSDLKNGYVDFIPKDGVILDSVVVKVKNNSTVLNVLETVNEKYDLNLKIRKSSFGVYIIGIKYIEEKICGNSSGWMYSVNDNFPGQNAGSYRLKDGDNIKWRFTCKPNDLK</sequence>
<feature type="domain" description="Transcobalamin-like C-terminal" evidence="3">
    <location>
        <begin position="140"/>
        <end position="214"/>
    </location>
</feature>
<keyword evidence="5" id="KW-1185">Reference proteome</keyword>
<protein>
    <recommendedName>
        <fullName evidence="3">Transcobalamin-like C-terminal domain-containing protein</fullName>
    </recommendedName>
</protein>
<feature type="region of interest" description="Disordered" evidence="1">
    <location>
        <begin position="59"/>
        <end position="89"/>
    </location>
</feature>